<keyword evidence="1" id="KW-0812">Transmembrane</keyword>
<name>A0A7J7MI61_9MAGN</name>
<dbReference type="Proteomes" id="UP000541444">
    <property type="component" value="Unassembled WGS sequence"/>
</dbReference>
<evidence type="ECO:0000256" key="1">
    <source>
        <dbReference type="SAM" id="Phobius"/>
    </source>
</evidence>
<dbReference type="AlphaFoldDB" id="A0A7J7MI61"/>
<protein>
    <submittedName>
        <fullName evidence="2">Uncharacterized protein</fullName>
    </submittedName>
</protein>
<keyword evidence="3" id="KW-1185">Reference proteome</keyword>
<accession>A0A7J7MI61</accession>
<dbReference type="EMBL" id="JACGCM010001496">
    <property type="protein sequence ID" value="KAF6154531.1"/>
    <property type="molecule type" value="Genomic_DNA"/>
</dbReference>
<feature type="transmembrane region" description="Helical" evidence="1">
    <location>
        <begin position="56"/>
        <end position="78"/>
    </location>
</feature>
<keyword evidence="1" id="KW-0472">Membrane</keyword>
<gene>
    <name evidence="2" type="ORF">GIB67_020013</name>
</gene>
<evidence type="ECO:0000313" key="2">
    <source>
        <dbReference type="EMBL" id="KAF6154531.1"/>
    </source>
</evidence>
<organism evidence="2 3">
    <name type="scientific">Kingdonia uniflora</name>
    <dbReference type="NCBI Taxonomy" id="39325"/>
    <lineage>
        <taxon>Eukaryota</taxon>
        <taxon>Viridiplantae</taxon>
        <taxon>Streptophyta</taxon>
        <taxon>Embryophyta</taxon>
        <taxon>Tracheophyta</taxon>
        <taxon>Spermatophyta</taxon>
        <taxon>Magnoliopsida</taxon>
        <taxon>Ranunculales</taxon>
        <taxon>Circaeasteraceae</taxon>
        <taxon>Kingdonia</taxon>
    </lineage>
</organism>
<evidence type="ECO:0000313" key="3">
    <source>
        <dbReference type="Proteomes" id="UP000541444"/>
    </source>
</evidence>
<reference evidence="2 3" key="1">
    <citation type="journal article" date="2020" name="IScience">
        <title>Genome Sequencing of the Endangered Kingdonia uniflora (Circaeasteraceae, Ranunculales) Reveals Potential Mechanisms of Evolutionary Specialization.</title>
        <authorList>
            <person name="Sun Y."/>
            <person name="Deng T."/>
            <person name="Zhang A."/>
            <person name="Moore M.J."/>
            <person name="Landis J.B."/>
            <person name="Lin N."/>
            <person name="Zhang H."/>
            <person name="Zhang X."/>
            <person name="Huang J."/>
            <person name="Zhang X."/>
            <person name="Sun H."/>
            <person name="Wang H."/>
        </authorList>
    </citation>
    <scope>NUCLEOTIDE SEQUENCE [LARGE SCALE GENOMIC DNA]</scope>
    <source>
        <strain evidence="2">TB1705</strain>
        <tissue evidence="2">Leaf</tissue>
    </source>
</reference>
<sequence length="112" mass="12572">MGLVGDSSPSLPSFMSLTGLHLILLLLHFSYNLNIRRDYLDLQIFDLFANRLSCKQICFVVGIYEEIIVICSVVVLLLSSSSVMICSCSLDLQIYFVEISVLQISVYEEISV</sequence>
<keyword evidence="1" id="KW-1133">Transmembrane helix</keyword>
<proteinExistence type="predicted"/>
<comment type="caution">
    <text evidence="2">The sequence shown here is derived from an EMBL/GenBank/DDBJ whole genome shotgun (WGS) entry which is preliminary data.</text>
</comment>
<feature type="transmembrane region" description="Helical" evidence="1">
    <location>
        <begin position="14"/>
        <end position="35"/>
    </location>
</feature>